<name>A0ABZ0NT80_CERBT</name>
<sequence>MGADSDASNQVRNTADASTLSASNNATPEIDDHRIQTLSQELQDLILDFALLAGVEYRDVQIGAAYKPPWQLSVNQRTRKFLVKHYCRSSIFTAVEKSPSQWRGWLCSLPPNTMSLIQEIRVSCHPLSLGNLKGAGSFHDPSIVRWDAGNYTFCLDHITAALRTSGIRLRENVLKLPVLQVEGAKGEIRWMSNAEICSFMQLYKRRLAAKALGTELE</sequence>
<evidence type="ECO:0000313" key="2">
    <source>
        <dbReference type="EMBL" id="WPB02793.1"/>
    </source>
</evidence>
<feature type="compositionally biased region" description="Polar residues" evidence="1">
    <location>
        <begin position="1"/>
        <end position="27"/>
    </location>
</feature>
<gene>
    <name evidence="2" type="ORF">RHO25_007429</name>
</gene>
<feature type="region of interest" description="Disordered" evidence="1">
    <location>
        <begin position="1"/>
        <end position="28"/>
    </location>
</feature>
<dbReference type="EMBL" id="CP134188">
    <property type="protein sequence ID" value="WPB02793.1"/>
    <property type="molecule type" value="Genomic_DNA"/>
</dbReference>
<dbReference type="RefSeq" id="XP_065459017.1">
    <property type="nucleotide sequence ID" value="XM_065602945.1"/>
</dbReference>
<dbReference type="Proteomes" id="UP001302367">
    <property type="component" value="Chromosome 5"/>
</dbReference>
<accession>A0ABZ0NT80</accession>
<protein>
    <submittedName>
        <fullName evidence="2">Uncharacterized protein</fullName>
    </submittedName>
</protein>
<keyword evidence="3" id="KW-1185">Reference proteome</keyword>
<evidence type="ECO:0000313" key="3">
    <source>
        <dbReference type="Proteomes" id="UP001302367"/>
    </source>
</evidence>
<evidence type="ECO:0000256" key="1">
    <source>
        <dbReference type="SAM" id="MobiDB-lite"/>
    </source>
</evidence>
<organism evidence="2 3">
    <name type="scientific">Cercospora beticola</name>
    <name type="common">Sugarbeet leaf spot fungus</name>
    <dbReference type="NCBI Taxonomy" id="122368"/>
    <lineage>
        <taxon>Eukaryota</taxon>
        <taxon>Fungi</taxon>
        <taxon>Dikarya</taxon>
        <taxon>Ascomycota</taxon>
        <taxon>Pezizomycotina</taxon>
        <taxon>Dothideomycetes</taxon>
        <taxon>Dothideomycetidae</taxon>
        <taxon>Mycosphaerellales</taxon>
        <taxon>Mycosphaerellaceae</taxon>
        <taxon>Cercospora</taxon>
    </lineage>
</organism>
<dbReference type="GeneID" id="90644383"/>
<reference evidence="2 3" key="1">
    <citation type="submission" date="2023-09" db="EMBL/GenBank/DDBJ databases">
        <title>Complete-Gapless Cercospora beticola genome.</title>
        <authorList>
            <person name="Wyatt N.A."/>
            <person name="Spanner R.E."/>
            <person name="Bolton M.D."/>
        </authorList>
    </citation>
    <scope>NUCLEOTIDE SEQUENCE [LARGE SCALE GENOMIC DNA]</scope>
    <source>
        <strain evidence="2">Cb09-40</strain>
    </source>
</reference>
<proteinExistence type="predicted"/>